<keyword evidence="3 6" id="KW-1133">Transmembrane helix</keyword>
<evidence type="ECO:0000256" key="1">
    <source>
        <dbReference type="ARBA" id="ARBA00004141"/>
    </source>
</evidence>
<dbReference type="EMBL" id="GL376620">
    <property type="status" value="NOT_ANNOTATED_CDS"/>
    <property type="molecule type" value="Genomic_DNA"/>
</dbReference>
<evidence type="ECO:0000256" key="4">
    <source>
        <dbReference type="ARBA" id="ARBA00023002"/>
    </source>
</evidence>
<feature type="transmembrane region" description="Helical" evidence="6">
    <location>
        <begin position="248"/>
        <end position="264"/>
    </location>
</feature>
<keyword evidence="4" id="KW-0560">Oxidoreductase</keyword>
<sequence length="554" mass="63137">MVVQNDDFLVAVDAPDVLSTEAIQDNKGNPPTDHTGIDATNWCAYPSTPRTPERNAFAYPFRTKLRTLWLRIRAKFSWLVVYTLLNGAGIVWRFLWYPEDSVVWFWPGIAKGSSEAILINSALVLLSVCFHGIRKLQSLLGKTPPSVFAVMHPTVDNHIALHKLAGSVVLIASLVHSIAWIWMLIALRRCSESDWTQSAYHHHPFLRYSPVLELLGKLPIWTGVLMFLCVVTAIPFCLPCVRRRSYKMFVLMHMAFAPLIALLLRRKLAYTETQVVRCEHQHDVMILTLAKPPRFQERVKPGMVPELSRVEWHPFSICSAPHDEHLELRILKVGDWTRALSDVLQQQQLTIRVNGPMATPTQHFDRYEVVALIAAGIGVTPFLSVVRHMLLTWRQEQLQQRPHPVLLASRQERQCYPKKVCFVWSTRDSQRLEWVLSIVNEFQDVLADPKYVRAIEFHVHITSCASTGNAIVANLLSPHALPYCVIVHYERPTWSSVLAHIGTSQWGHSIGVFLCMNRQLTMRVKHEIATYNATFASGHTSHRPPPLDAFAETF</sequence>
<dbReference type="EnsemblProtists" id="PYU1_T001115">
    <property type="protein sequence ID" value="PYU1_T001115"/>
    <property type="gene ID" value="PYU1_G001115"/>
</dbReference>
<dbReference type="Gene3D" id="3.40.50.80">
    <property type="entry name" value="Nucleotide-binding domain of ferredoxin-NADP reductase (FNR) module"/>
    <property type="match status" value="1"/>
</dbReference>
<dbReference type="SUPFAM" id="SSF52343">
    <property type="entry name" value="Ferredoxin reductase-like, C-terminal NADP-linked domain"/>
    <property type="match status" value="1"/>
</dbReference>
<dbReference type="SUPFAM" id="SSF63380">
    <property type="entry name" value="Riboflavin synthase domain-like"/>
    <property type="match status" value="1"/>
</dbReference>
<keyword evidence="2 6" id="KW-0812">Transmembrane</keyword>
<dbReference type="Pfam" id="PF08022">
    <property type="entry name" value="FAD_binding_8"/>
    <property type="match status" value="1"/>
</dbReference>
<feature type="transmembrane region" description="Helical" evidence="6">
    <location>
        <begin position="116"/>
        <end position="133"/>
    </location>
</feature>
<evidence type="ECO:0000256" key="5">
    <source>
        <dbReference type="ARBA" id="ARBA00023136"/>
    </source>
</evidence>
<dbReference type="InterPro" id="IPR050369">
    <property type="entry name" value="RBOH/FRE"/>
</dbReference>
<evidence type="ECO:0000256" key="3">
    <source>
        <dbReference type="ARBA" id="ARBA00022989"/>
    </source>
</evidence>
<dbReference type="PANTHER" id="PTHR11972">
    <property type="entry name" value="NADPH OXIDASE"/>
    <property type="match status" value="1"/>
</dbReference>
<accession>K3W824</accession>
<feature type="transmembrane region" description="Helical" evidence="6">
    <location>
        <begin position="218"/>
        <end position="241"/>
    </location>
</feature>
<dbReference type="GO" id="GO:0016491">
    <property type="term" value="F:oxidoreductase activity"/>
    <property type="evidence" value="ECO:0007669"/>
    <property type="project" value="UniProtKB-KW"/>
</dbReference>
<feature type="transmembrane region" description="Helical" evidence="6">
    <location>
        <begin position="369"/>
        <end position="391"/>
    </location>
</feature>
<reference evidence="8" key="3">
    <citation type="submission" date="2015-02" db="UniProtKB">
        <authorList>
            <consortium name="EnsemblProtists"/>
        </authorList>
    </citation>
    <scope>IDENTIFICATION</scope>
    <source>
        <strain evidence="8">DAOM BR144</strain>
    </source>
</reference>
<dbReference type="CDD" id="cd06186">
    <property type="entry name" value="NOX_Duox_like_FAD_NADP"/>
    <property type="match status" value="1"/>
</dbReference>
<keyword evidence="5 6" id="KW-0472">Membrane</keyword>
<dbReference type="InParanoid" id="K3W824"/>
<feature type="transmembrane region" description="Helical" evidence="6">
    <location>
        <begin position="164"/>
        <end position="185"/>
    </location>
</feature>
<proteinExistence type="predicted"/>
<dbReference type="InterPro" id="IPR039261">
    <property type="entry name" value="FNR_nucleotide-bd"/>
</dbReference>
<dbReference type="GO" id="GO:0005886">
    <property type="term" value="C:plasma membrane"/>
    <property type="evidence" value="ECO:0007669"/>
    <property type="project" value="TreeGrafter"/>
</dbReference>
<dbReference type="InterPro" id="IPR013130">
    <property type="entry name" value="Fe3_Rdtase_TM_dom"/>
</dbReference>
<dbReference type="HOGENOM" id="CLU_005646_1_1_1"/>
<organism evidence="8 9">
    <name type="scientific">Globisporangium ultimum (strain ATCC 200006 / CBS 805.95 / DAOM BR144)</name>
    <name type="common">Pythium ultimum</name>
    <dbReference type="NCBI Taxonomy" id="431595"/>
    <lineage>
        <taxon>Eukaryota</taxon>
        <taxon>Sar</taxon>
        <taxon>Stramenopiles</taxon>
        <taxon>Oomycota</taxon>
        <taxon>Peronosporomycetes</taxon>
        <taxon>Pythiales</taxon>
        <taxon>Pythiaceae</taxon>
        <taxon>Globisporangium</taxon>
    </lineage>
</organism>
<protein>
    <recommendedName>
        <fullName evidence="7">FAD-binding FR-type domain-containing protein</fullName>
    </recommendedName>
</protein>
<feature type="domain" description="FAD-binding FR-type" evidence="7">
    <location>
        <begin position="256"/>
        <end position="363"/>
    </location>
</feature>
<keyword evidence="9" id="KW-1185">Reference proteome</keyword>
<dbReference type="InterPro" id="IPR017938">
    <property type="entry name" value="Riboflavin_synthase-like_b-brl"/>
</dbReference>
<evidence type="ECO:0000256" key="2">
    <source>
        <dbReference type="ARBA" id="ARBA00022692"/>
    </source>
</evidence>
<evidence type="ECO:0000313" key="9">
    <source>
        <dbReference type="Proteomes" id="UP000019132"/>
    </source>
</evidence>
<dbReference type="Pfam" id="PF08030">
    <property type="entry name" value="NAD_binding_6"/>
    <property type="match status" value="1"/>
</dbReference>
<name>K3W824_GLOUD</name>
<comment type="subcellular location">
    <subcellularLocation>
        <location evidence="1">Membrane</location>
        <topology evidence="1">Multi-pass membrane protein</topology>
    </subcellularLocation>
</comment>
<dbReference type="Pfam" id="PF01794">
    <property type="entry name" value="Ferric_reduct"/>
    <property type="match status" value="1"/>
</dbReference>
<dbReference type="InterPro" id="IPR013112">
    <property type="entry name" value="FAD-bd_8"/>
</dbReference>
<dbReference type="InterPro" id="IPR013121">
    <property type="entry name" value="Fe_red_NAD-bd_6"/>
</dbReference>
<dbReference type="STRING" id="431595.K3W824"/>
<feature type="transmembrane region" description="Helical" evidence="6">
    <location>
        <begin position="76"/>
        <end position="96"/>
    </location>
</feature>
<dbReference type="InterPro" id="IPR017927">
    <property type="entry name" value="FAD-bd_FR_type"/>
</dbReference>
<evidence type="ECO:0000259" key="7">
    <source>
        <dbReference type="PROSITE" id="PS51384"/>
    </source>
</evidence>
<dbReference type="AlphaFoldDB" id="K3W824"/>
<dbReference type="eggNOG" id="KOG0039">
    <property type="taxonomic scope" value="Eukaryota"/>
</dbReference>
<dbReference type="VEuPathDB" id="FungiDB:PYU1_G001115"/>
<dbReference type="OMA" id="ERNAFAY"/>
<evidence type="ECO:0000313" key="8">
    <source>
        <dbReference type="EnsemblProtists" id="PYU1_T001115"/>
    </source>
</evidence>
<reference evidence="9" key="2">
    <citation type="submission" date="2010-04" db="EMBL/GenBank/DDBJ databases">
        <authorList>
            <person name="Buell R."/>
            <person name="Hamilton J."/>
            <person name="Hostetler J."/>
        </authorList>
    </citation>
    <scope>NUCLEOTIDE SEQUENCE [LARGE SCALE GENOMIC DNA]</scope>
    <source>
        <strain evidence="9">DAOM:BR144</strain>
    </source>
</reference>
<dbReference type="Gene3D" id="2.40.30.10">
    <property type="entry name" value="Translation factors"/>
    <property type="match status" value="1"/>
</dbReference>
<evidence type="ECO:0000256" key="6">
    <source>
        <dbReference type="SAM" id="Phobius"/>
    </source>
</evidence>
<dbReference type="Proteomes" id="UP000019132">
    <property type="component" value="Unassembled WGS sequence"/>
</dbReference>
<dbReference type="PANTHER" id="PTHR11972:SF153">
    <property type="entry name" value="SUPEROXIDE-GENERATING NADPH OXIDASE HEAVY CHAIN SUBUNIT A"/>
    <property type="match status" value="1"/>
</dbReference>
<dbReference type="PROSITE" id="PS51384">
    <property type="entry name" value="FAD_FR"/>
    <property type="match status" value="1"/>
</dbReference>
<reference evidence="9" key="1">
    <citation type="journal article" date="2010" name="Genome Biol.">
        <title>Genome sequence of the necrotrophic plant pathogen Pythium ultimum reveals original pathogenicity mechanisms and effector repertoire.</title>
        <authorList>
            <person name="Levesque C.A."/>
            <person name="Brouwer H."/>
            <person name="Cano L."/>
            <person name="Hamilton J.P."/>
            <person name="Holt C."/>
            <person name="Huitema E."/>
            <person name="Raffaele S."/>
            <person name="Robideau G.P."/>
            <person name="Thines M."/>
            <person name="Win J."/>
            <person name="Zerillo M.M."/>
            <person name="Beakes G.W."/>
            <person name="Boore J.L."/>
            <person name="Busam D."/>
            <person name="Dumas B."/>
            <person name="Ferriera S."/>
            <person name="Fuerstenberg S.I."/>
            <person name="Gachon C.M."/>
            <person name="Gaulin E."/>
            <person name="Govers F."/>
            <person name="Grenville-Briggs L."/>
            <person name="Horner N."/>
            <person name="Hostetler J."/>
            <person name="Jiang R.H."/>
            <person name="Johnson J."/>
            <person name="Krajaejun T."/>
            <person name="Lin H."/>
            <person name="Meijer H.J."/>
            <person name="Moore B."/>
            <person name="Morris P."/>
            <person name="Phuntmart V."/>
            <person name="Puiu D."/>
            <person name="Shetty J."/>
            <person name="Stajich J.E."/>
            <person name="Tripathy S."/>
            <person name="Wawra S."/>
            <person name="van West P."/>
            <person name="Whitty B.R."/>
            <person name="Coutinho P.M."/>
            <person name="Henrissat B."/>
            <person name="Martin F."/>
            <person name="Thomas P.D."/>
            <person name="Tyler B.M."/>
            <person name="De Vries R.P."/>
            <person name="Kamoun S."/>
            <person name="Yandell M."/>
            <person name="Tisserat N."/>
            <person name="Buell C.R."/>
        </authorList>
    </citation>
    <scope>NUCLEOTIDE SEQUENCE</scope>
    <source>
        <strain evidence="9">DAOM:BR144</strain>
    </source>
</reference>